<dbReference type="InterPro" id="IPR000014">
    <property type="entry name" value="PAS"/>
</dbReference>
<evidence type="ECO:0000256" key="6">
    <source>
        <dbReference type="ARBA" id="ARBA00022777"/>
    </source>
</evidence>
<dbReference type="Pfam" id="PF13407">
    <property type="entry name" value="Peripla_BP_4"/>
    <property type="match status" value="1"/>
</dbReference>
<dbReference type="InterPro" id="IPR029016">
    <property type="entry name" value="GAF-like_dom_sf"/>
</dbReference>
<keyword evidence="3" id="KW-0808">Transferase</keyword>
<dbReference type="SUPFAM" id="SSF55781">
    <property type="entry name" value="GAF domain-like"/>
    <property type="match status" value="1"/>
</dbReference>
<feature type="compositionally biased region" description="Basic residues" evidence="16">
    <location>
        <begin position="618"/>
        <end position="635"/>
    </location>
</feature>
<dbReference type="Pfam" id="PF13581">
    <property type="entry name" value="HATPase_c_2"/>
    <property type="match status" value="1"/>
</dbReference>
<dbReference type="GO" id="GO:0046872">
    <property type="term" value="F:metal ion binding"/>
    <property type="evidence" value="ECO:0007669"/>
    <property type="project" value="UniProtKB-KW"/>
</dbReference>
<evidence type="ECO:0000256" key="7">
    <source>
        <dbReference type="ARBA" id="ARBA00022801"/>
    </source>
</evidence>
<evidence type="ECO:0000256" key="3">
    <source>
        <dbReference type="ARBA" id="ARBA00022679"/>
    </source>
</evidence>
<dbReference type="InterPro" id="IPR052016">
    <property type="entry name" value="Bact_Sigma-Reg"/>
</dbReference>
<dbReference type="InterPro" id="IPR025997">
    <property type="entry name" value="SBP_2_dom"/>
</dbReference>
<dbReference type="AlphaFoldDB" id="A0A1H4VKI2"/>
<dbReference type="SUPFAM" id="SSF81606">
    <property type="entry name" value="PP2C-like"/>
    <property type="match status" value="1"/>
</dbReference>
<feature type="domain" description="PPM-type phosphatase" evidence="18">
    <location>
        <begin position="263"/>
        <end position="476"/>
    </location>
</feature>
<keyword evidence="11" id="KW-0464">Manganese</keyword>
<dbReference type="InterPro" id="IPR035965">
    <property type="entry name" value="PAS-like_dom_sf"/>
</dbReference>
<evidence type="ECO:0000256" key="12">
    <source>
        <dbReference type="ARBA" id="ARBA00047761"/>
    </source>
</evidence>
<dbReference type="SMART" id="SM00065">
    <property type="entry name" value="GAF"/>
    <property type="match status" value="1"/>
</dbReference>
<evidence type="ECO:0000256" key="1">
    <source>
        <dbReference type="ARBA" id="ARBA00013081"/>
    </source>
</evidence>
<feature type="compositionally biased region" description="Basic and acidic residues" evidence="16">
    <location>
        <begin position="636"/>
        <end position="647"/>
    </location>
</feature>
<dbReference type="GO" id="GO:0016301">
    <property type="term" value="F:kinase activity"/>
    <property type="evidence" value="ECO:0007669"/>
    <property type="project" value="UniProtKB-KW"/>
</dbReference>
<dbReference type="InterPro" id="IPR036457">
    <property type="entry name" value="PPM-type-like_dom_sf"/>
</dbReference>
<dbReference type="InterPro" id="IPR003594">
    <property type="entry name" value="HATPase_dom"/>
</dbReference>
<dbReference type="SUPFAM" id="SSF55785">
    <property type="entry name" value="PYP-like sensor domain (PAS domain)"/>
    <property type="match status" value="1"/>
</dbReference>
<accession>A0A1H4VKI2</accession>
<evidence type="ECO:0000313" key="19">
    <source>
        <dbReference type="EMBL" id="SEC81463.1"/>
    </source>
</evidence>
<dbReference type="CDD" id="cd00130">
    <property type="entry name" value="PAS"/>
    <property type="match status" value="1"/>
</dbReference>
<keyword evidence="4" id="KW-0479">Metal-binding</keyword>
<keyword evidence="9" id="KW-0460">Magnesium</keyword>
<feature type="region of interest" description="Disordered" evidence="16">
    <location>
        <begin position="960"/>
        <end position="983"/>
    </location>
</feature>
<dbReference type="SMART" id="SM00086">
    <property type="entry name" value="PAC"/>
    <property type="match status" value="1"/>
</dbReference>
<keyword evidence="8" id="KW-0067">ATP-binding</keyword>
<evidence type="ECO:0000256" key="11">
    <source>
        <dbReference type="ARBA" id="ARBA00023211"/>
    </source>
</evidence>
<dbReference type="InterPro" id="IPR003018">
    <property type="entry name" value="GAF"/>
</dbReference>
<sequence length="983" mass="105521">METLLSVTVPDDVPALMSVLEPDVLTSGTAQLEFRIRRPNGELRWLGLRAQVETGPDGTPRRMLGVAAETSYLRPRADEVSLVQRLSAALAGATTVRDVGRAVVGALRDPLGAGRVAVAEVQAEQLVVAVLAPAEPAAWPEVWRSAWRSEWPEPPSHALPTLAEALREGQVSIWPEGSALEPGLAGIGPGGLAVLPLPADGRIVGVCLIGWERRHEFGPEERSLLTATAGLVGQALVRAHALDAEHELATMLQRSLLPRKLPELPGGVAVTRYLPATMGLEVGGDWYDVIPLADGHVALVIGDVQGHSAAAATIMGQMRTAIRAYAVEGHPPDVVVAHANRLLVGMETDLFATCCYADLDMEEGEAWFVRAGHIQPLLRHPDGTTEELDVEGGPPLGVVADAEFPMTAAGLSSGTLLALVTDGLVESARLDLDDGVRRARQALARADPADPGGVADELLGGHSRRDDDVALLLLRYDGMRVRPTRASWTVWRLPDAVMHARRFTARTLRNWGLADELDVALLVTSELVTNALVHTRGEVRLNLTLTADRLRIAVNDPSPRTPVKPATVDWEATGGRGLLLIEAMSQTWGSVPLSGGKQVWGELSLSSPREEPGSGPPRRSRRKGRPTRMTHRGRRGRGEEREEDKAMSRSRTTAWTHAAMRSRTHAPARFRTHAATRFRTHAPTRFRRHTPTRARTDAPTRSRARARLRAAIAVTAGLGLAVSLAACGNAAQVGQPVGATGPHRGPLRIGLLLPENEIVRFESMDKPLIQERVEQLCPRCTVSYSSAQHDPAAQRNQIEAMITNGVDVLILDAVDTKAVRHSVIQARRANVPVVAYDRLAEGPISGYVSFDGARVGRLQGEALLEALGPNPENRQVVMMNGSSTDPNADWFEQGARSVLQGKVKIVKSYETVGWRPENANRNMSAAIAALGPHAIDGVLAANDGLASGVITALKTARIHPMPPSPARTPSSRAFSGSSRVSST</sequence>
<dbReference type="GO" id="GO:0005524">
    <property type="term" value="F:ATP binding"/>
    <property type="evidence" value="ECO:0007669"/>
    <property type="project" value="UniProtKB-KW"/>
</dbReference>
<dbReference type="PANTHER" id="PTHR43156">
    <property type="entry name" value="STAGE II SPORULATION PROTEIN E-RELATED"/>
    <property type="match status" value="1"/>
</dbReference>
<dbReference type="PANTHER" id="PTHR43156:SF2">
    <property type="entry name" value="STAGE II SPORULATION PROTEIN E"/>
    <property type="match status" value="1"/>
</dbReference>
<dbReference type="InterPro" id="IPR036890">
    <property type="entry name" value="HATPase_C_sf"/>
</dbReference>
<evidence type="ECO:0000256" key="15">
    <source>
        <dbReference type="ARBA" id="ARBA00081350"/>
    </source>
</evidence>
<evidence type="ECO:0000256" key="16">
    <source>
        <dbReference type="SAM" id="MobiDB-lite"/>
    </source>
</evidence>
<reference evidence="20" key="1">
    <citation type="submission" date="2016-10" db="EMBL/GenBank/DDBJ databases">
        <authorList>
            <person name="Varghese N."/>
            <person name="Submissions S."/>
        </authorList>
    </citation>
    <scope>NUCLEOTIDE SEQUENCE [LARGE SCALE GENOMIC DNA]</scope>
    <source>
        <strain evidence="20">DSM 40318</strain>
    </source>
</reference>
<evidence type="ECO:0000256" key="13">
    <source>
        <dbReference type="ARBA" id="ARBA00056274"/>
    </source>
</evidence>
<keyword evidence="7" id="KW-0378">Hydrolase</keyword>
<evidence type="ECO:0000256" key="9">
    <source>
        <dbReference type="ARBA" id="ARBA00022842"/>
    </source>
</evidence>
<gene>
    <name evidence="19" type="ORF">SAMN04490356_5631</name>
</gene>
<feature type="region of interest" description="Disordered" evidence="16">
    <location>
        <begin position="603"/>
        <end position="661"/>
    </location>
</feature>
<dbReference type="Gene3D" id="3.40.50.2300">
    <property type="match status" value="2"/>
</dbReference>
<evidence type="ECO:0000256" key="4">
    <source>
        <dbReference type="ARBA" id="ARBA00022723"/>
    </source>
</evidence>
<dbReference type="Gene3D" id="3.60.40.10">
    <property type="entry name" value="PPM-type phosphatase domain"/>
    <property type="match status" value="1"/>
</dbReference>
<dbReference type="FunFam" id="3.60.40.10:FF:000005">
    <property type="entry name" value="Serine/threonine protein phosphatase"/>
    <property type="match status" value="1"/>
</dbReference>
<evidence type="ECO:0000313" key="20">
    <source>
        <dbReference type="Proteomes" id="UP000198609"/>
    </source>
</evidence>
<keyword evidence="20" id="KW-1185">Reference proteome</keyword>
<keyword evidence="10" id="KW-0904">Protein phosphatase</keyword>
<dbReference type="EC" id="3.1.3.16" evidence="1"/>
<proteinExistence type="predicted"/>
<dbReference type="Pfam" id="PF13185">
    <property type="entry name" value="GAF_2"/>
    <property type="match status" value="1"/>
</dbReference>
<dbReference type="Gene3D" id="3.30.565.10">
    <property type="entry name" value="Histidine kinase-like ATPase, C-terminal domain"/>
    <property type="match status" value="1"/>
</dbReference>
<dbReference type="InterPro" id="IPR028082">
    <property type="entry name" value="Peripla_BP_I"/>
</dbReference>
<feature type="domain" description="GAF" evidence="17">
    <location>
        <begin position="95"/>
        <end position="246"/>
    </location>
</feature>
<dbReference type="InterPro" id="IPR001932">
    <property type="entry name" value="PPM-type_phosphatase-like_dom"/>
</dbReference>
<name>A0A1H4VKI2_STRMJ</name>
<keyword evidence="6" id="KW-0418">Kinase</keyword>
<dbReference type="Proteomes" id="UP000198609">
    <property type="component" value="Unassembled WGS sequence"/>
</dbReference>
<dbReference type="InterPro" id="IPR001610">
    <property type="entry name" value="PAC"/>
</dbReference>
<evidence type="ECO:0000259" key="18">
    <source>
        <dbReference type="SMART" id="SM00331"/>
    </source>
</evidence>
<dbReference type="CDD" id="cd16936">
    <property type="entry name" value="HATPase_RsbW-like"/>
    <property type="match status" value="1"/>
</dbReference>
<comment type="catalytic activity">
    <reaction evidence="12">
        <text>O-phospho-L-seryl-[protein] + H2O = L-seryl-[protein] + phosphate</text>
        <dbReference type="Rhea" id="RHEA:20629"/>
        <dbReference type="Rhea" id="RHEA-COMP:9863"/>
        <dbReference type="Rhea" id="RHEA-COMP:11604"/>
        <dbReference type="ChEBI" id="CHEBI:15377"/>
        <dbReference type="ChEBI" id="CHEBI:29999"/>
        <dbReference type="ChEBI" id="CHEBI:43474"/>
        <dbReference type="ChEBI" id="CHEBI:83421"/>
        <dbReference type="EC" id="3.1.3.16"/>
    </reaction>
</comment>
<dbReference type="Pfam" id="PF07228">
    <property type="entry name" value="SpoIIE"/>
    <property type="match status" value="1"/>
</dbReference>
<keyword evidence="2" id="KW-0597">Phosphoprotein</keyword>
<keyword evidence="5" id="KW-0547">Nucleotide-binding</keyword>
<dbReference type="GO" id="GO:0004722">
    <property type="term" value="F:protein serine/threonine phosphatase activity"/>
    <property type="evidence" value="ECO:0007669"/>
    <property type="project" value="UniProtKB-EC"/>
</dbReference>
<evidence type="ECO:0000256" key="5">
    <source>
        <dbReference type="ARBA" id="ARBA00022741"/>
    </source>
</evidence>
<dbReference type="Pfam" id="PF08447">
    <property type="entry name" value="PAS_3"/>
    <property type="match status" value="1"/>
</dbReference>
<evidence type="ECO:0000256" key="14">
    <source>
        <dbReference type="ARBA" id="ARBA00075117"/>
    </source>
</evidence>
<dbReference type="EMBL" id="FNST01000002">
    <property type="protein sequence ID" value="SEC81463.1"/>
    <property type="molecule type" value="Genomic_DNA"/>
</dbReference>
<dbReference type="Gene3D" id="3.30.450.40">
    <property type="match status" value="1"/>
</dbReference>
<feature type="compositionally biased region" description="Low complexity" evidence="16">
    <location>
        <begin position="967"/>
        <end position="983"/>
    </location>
</feature>
<organism evidence="19 20">
    <name type="scientific">Streptomyces melanosporofaciens</name>
    <dbReference type="NCBI Taxonomy" id="67327"/>
    <lineage>
        <taxon>Bacteria</taxon>
        <taxon>Bacillati</taxon>
        <taxon>Actinomycetota</taxon>
        <taxon>Actinomycetes</taxon>
        <taxon>Kitasatosporales</taxon>
        <taxon>Streptomycetaceae</taxon>
        <taxon>Streptomyces</taxon>
        <taxon>Streptomyces violaceusniger group</taxon>
    </lineage>
</organism>
<evidence type="ECO:0000256" key="2">
    <source>
        <dbReference type="ARBA" id="ARBA00022553"/>
    </source>
</evidence>
<dbReference type="SUPFAM" id="SSF53822">
    <property type="entry name" value="Periplasmic binding protein-like I"/>
    <property type="match status" value="1"/>
</dbReference>
<protein>
    <recommendedName>
        <fullName evidence="1">protein-serine/threonine phosphatase</fullName>
        <ecNumber evidence="1">3.1.3.16</ecNumber>
    </recommendedName>
    <alternativeName>
        <fullName evidence="15">Protein-serine/threonine phosphatase</fullName>
    </alternativeName>
    <alternativeName>
        <fullName evidence="14">Serine/threonine-protein kinase</fullName>
    </alternativeName>
</protein>
<dbReference type="SUPFAM" id="SSF55874">
    <property type="entry name" value="ATPase domain of HSP90 chaperone/DNA topoisomerase II/histidine kinase"/>
    <property type="match status" value="1"/>
</dbReference>
<comment type="function">
    <text evidence="13">Primarily acts as an independent SigF regulator that is sensitive to the osmosensory signal, mediating the cross talk of PknD with the SigF regulon. Possesses both phosphatase and kinase activities. The kinase domain functions as a classic anti-sigma factor-like kinase to phosphorylate the anti-anti-sigma factor domain at the canonical regulatory site, and the phosphatase domain antagonizes this activity.</text>
</comment>
<dbReference type="InterPro" id="IPR013655">
    <property type="entry name" value="PAS_fold_3"/>
</dbReference>
<evidence type="ECO:0000256" key="10">
    <source>
        <dbReference type="ARBA" id="ARBA00022912"/>
    </source>
</evidence>
<evidence type="ECO:0000256" key="8">
    <source>
        <dbReference type="ARBA" id="ARBA00022840"/>
    </source>
</evidence>
<dbReference type="SMART" id="SM00331">
    <property type="entry name" value="PP2C_SIG"/>
    <property type="match status" value="1"/>
</dbReference>
<dbReference type="Gene3D" id="3.30.450.20">
    <property type="entry name" value="PAS domain"/>
    <property type="match status" value="1"/>
</dbReference>
<evidence type="ECO:0000259" key="17">
    <source>
        <dbReference type="SMART" id="SM00065"/>
    </source>
</evidence>